<dbReference type="Proteomes" id="UP001153678">
    <property type="component" value="Unassembled WGS sequence"/>
</dbReference>
<accession>A0A9W4SMS6</accession>
<comment type="caution">
    <text evidence="2">The sequence shown here is derived from an EMBL/GenBank/DDBJ whole genome shotgun (WGS) entry which is preliminary data.</text>
</comment>
<feature type="region of interest" description="Disordered" evidence="1">
    <location>
        <begin position="407"/>
        <end position="434"/>
    </location>
</feature>
<name>A0A9W4SMS6_9GLOM</name>
<gene>
    <name evidence="2" type="ORF">FWILDA_LOCUS6774</name>
</gene>
<keyword evidence="3" id="KW-1185">Reference proteome</keyword>
<sequence>MESDLIDLESDIEKKKGTQSGLQIARRGFKLYSEIEFDSVEREHKRTRFEQYDEQSSSASTASISINVQNNLEDDSSPIHSSSLLNIIQNYCKKDSTSKYDHILDLTPASKISKEFTPDDWNKLISDRPAVVGVEYYKELEPILDYLFRRINEKKIKYVHQARDLWENLRNIEAPNHKEYFSYNKDDWNKILWWVEHAVCRFLNAFESENNPLMQTNCHEREWFGGYLIPIFEGALRLDGRCRVPWGEVTVQSTIRRRNSEKKILEEKVERGHLADMSCIFDNYELVCCLACGGPHKYDLTKLASDEFNLPRMMKDMLDDIRQKFRTIKKDPSCLYIVGLHVSRYQYMSEVRVYLIELREVYRFHLIKTIHHPLTFAFYHNLRVSLSWAWNIRVRIELIVDMEIGSSTPPPPDSNEMTTPETPTKTIKRPRPTK</sequence>
<evidence type="ECO:0000256" key="1">
    <source>
        <dbReference type="SAM" id="MobiDB-lite"/>
    </source>
</evidence>
<proteinExistence type="predicted"/>
<dbReference type="EMBL" id="CAMKVN010001259">
    <property type="protein sequence ID" value="CAI2174800.1"/>
    <property type="molecule type" value="Genomic_DNA"/>
</dbReference>
<dbReference type="AlphaFoldDB" id="A0A9W4SMS6"/>
<evidence type="ECO:0000313" key="2">
    <source>
        <dbReference type="EMBL" id="CAI2174800.1"/>
    </source>
</evidence>
<reference evidence="2" key="1">
    <citation type="submission" date="2022-08" db="EMBL/GenBank/DDBJ databases">
        <authorList>
            <person name="Kallberg Y."/>
            <person name="Tangrot J."/>
            <person name="Rosling A."/>
        </authorList>
    </citation>
    <scope>NUCLEOTIDE SEQUENCE</scope>
    <source>
        <strain evidence="2">Wild A</strain>
    </source>
</reference>
<protein>
    <submittedName>
        <fullName evidence="2">10548_t:CDS:1</fullName>
    </submittedName>
</protein>
<evidence type="ECO:0000313" key="3">
    <source>
        <dbReference type="Proteomes" id="UP001153678"/>
    </source>
</evidence>
<dbReference type="OrthoDB" id="2391378at2759"/>
<organism evidence="2 3">
    <name type="scientific">Funneliformis geosporum</name>
    <dbReference type="NCBI Taxonomy" id="1117311"/>
    <lineage>
        <taxon>Eukaryota</taxon>
        <taxon>Fungi</taxon>
        <taxon>Fungi incertae sedis</taxon>
        <taxon>Mucoromycota</taxon>
        <taxon>Glomeromycotina</taxon>
        <taxon>Glomeromycetes</taxon>
        <taxon>Glomerales</taxon>
        <taxon>Glomeraceae</taxon>
        <taxon>Funneliformis</taxon>
    </lineage>
</organism>